<dbReference type="Pfam" id="PF13384">
    <property type="entry name" value="HTH_23"/>
    <property type="match status" value="1"/>
</dbReference>
<sequence length="319" mass="36299">MPSRIADHICAIVIRLIDRGHSVAEAAELTGLSEHTVRTIRNEWDSPSSTVRRPLGILGRPRALNLGDIWFLTEQVHQTPGLYLSEIQGELSNVCSVDVSLGTISNIIKRCGITRKKVEKHAKERSEPRRIEHWQQIHALYTPEQLVPVDESSIDLRSTERPYGYSILPPMLLDGILALRVIEGSFTAESFWDFIKHLLTKMNPYPGPKSVIVVDNARIHQSAETLEMIEARGMQFLFLPAYSPDCNPIKFAFSKIKSSIRRDGEMMRMMMVAAQAAEFRPQGDPDYVDPDVLTRIYQYVYSVTAEDAWGWFKHCNYNV</sequence>
<comment type="caution">
    <text evidence="2">The sequence shown here is derived from an EMBL/GenBank/DDBJ whole genome shotgun (WGS) entry which is preliminary data.</text>
</comment>
<evidence type="ECO:0000313" key="2">
    <source>
        <dbReference type="EMBL" id="KAF8694338.1"/>
    </source>
</evidence>
<dbReference type="AlphaFoldDB" id="A0A8H7LRD3"/>
<keyword evidence="2" id="KW-0540">Nuclease</keyword>
<organism evidence="2 3">
    <name type="scientific">Rhizoctonia solani</name>
    <dbReference type="NCBI Taxonomy" id="456999"/>
    <lineage>
        <taxon>Eukaryota</taxon>
        <taxon>Fungi</taxon>
        <taxon>Dikarya</taxon>
        <taxon>Basidiomycota</taxon>
        <taxon>Agaricomycotina</taxon>
        <taxon>Agaricomycetes</taxon>
        <taxon>Cantharellales</taxon>
        <taxon>Ceratobasidiaceae</taxon>
        <taxon>Rhizoctonia</taxon>
    </lineage>
</organism>
<dbReference type="PANTHER" id="PTHR46564">
    <property type="entry name" value="TRANSPOSASE"/>
    <property type="match status" value="1"/>
</dbReference>
<keyword evidence="2" id="KW-0378">Hydrolase</keyword>
<proteinExistence type="predicted"/>
<feature type="non-terminal residue" evidence="2">
    <location>
        <position position="319"/>
    </location>
</feature>
<accession>A0A8H7LRD3</accession>
<dbReference type="InterPro" id="IPR036397">
    <property type="entry name" value="RNaseH_sf"/>
</dbReference>
<evidence type="ECO:0000313" key="3">
    <source>
        <dbReference type="Proteomes" id="UP000602905"/>
    </source>
</evidence>
<dbReference type="Proteomes" id="UP000602905">
    <property type="component" value="Unassembled WGS sequence"/>
</dbReference>
<dbReference type="PANTHER" id="PTHR46564:SF1">
    <property type="entry name" value="TRANSPOSASE"/>
    <property type="match status" value="1"/>
</dbReference>
<evidence type="ECO:0000259" key="1">
    <source>
        <dbReference type="Pfam" id="PF13358"/>
    </source>
</evidence>
<dbReference type="Gene3D" id="3.30.420.10">
    <property type="entry name" value="Ribonuclease H-like superfamily/Ribonuclease H"/>
    <property type="match status" value="1"/>
</dbReference>
<dbReference type="EMBL" id="JACYCD010000435">
    <property type="protein sequence ID" value="KAF8694338.1"/>
    <property type="molecule type" value="Genomic_DNA"/>
</dbReference>
<dbReference type="SUPFAM" id="SSF46689">
    <property type="entry name" value="Homeodomain-like"/>
    <property type="match status" value="1"/>
</dbReference>
<dbReference type="Pfam" id="PF13358">
    <property type="entry name" value="DDE_3"/>
    <property type="match status" value="1"/>
</dbReference>
<reference evidence="2" key="1">
    <citation type="submission" date="2020-09" db="EMBL/GenBank/DDBJ databases">
        <title>Comparative genome analyses of four rice-infecting Rhizoctonia solani isolates reveal extensive enrichment of homogalacturonan modification genes.</title>
        <authorList>
            <person name="Lee D.-Y."/>
            <person name="Jeon J."/>
            <person name="Kim K.-T."/>
            <person name="Cheong K."/>
            <person name="Song H."/>
            <person name="Choi G."/>
            <person name="Ko J."/>
            <person name="Opiyo S.O."/>
            <person name="Zuo S."/>
            <person name="Madhav S."/>
            <person name="Lee Y.-H."/>
            <person name="Wang G.-L."/>
        </authorList>
    </citation>
    <scope>NUCLEOTIDE SEQUENCE</scope>
    <source>
        <strain evidence="2">AG1-IA WGL</strain>
    </source>
</reference>
<dbReference type="InterPro" id="IPR038717">
    <property type="entry name" value="Tc1-like_DDE_dom"/>
</dbReference>
<gene>
    <name evidence="2" type="ORF">RHS03_08202</name>
</gene>
<dbReference type="InterPro" id="IPR009057">
    <property type="entry name" value="Homeodomain-like_sf"/>
</dbReference>
<dbReference type="GO" id="GO:0003676">
    <property type="term" value="F:nucleic acid binding"/>
    <property type="evidence" value="ECO:0007669"/>
    <property type="project" value="InterPro"/>
</dbReference>
<dbReference type="OrthoDB" id="2266637at2759"/>
<name>A0A8H7LRD3_9AGAM</name>
<dbReference type="GO" id="GO:0004519">
    <property type="term" value="F:endonuclease activity"/>
    <property type="evidence" value="ECO:0007669"/>
    <property type="project" value="UniProtKB-KW"/>
</dbReference>
<feature type="domain" description="Tc1-like transposase DDE" evidence="1">
    <location>
        <begin position="154"/>
        <end position="262"/>
    </location>
</feature>
<protein>
    <submittedName>
        <fullName evidence="2">DDE superfamily endonuclease</fullName>
    </submittedName>
</protein>
<keyword evidence="2" id="KW-0255">Endonuclease</keyword>